<dbReference type="SUPFAM" id="SSF81321">
    <property type="entry name" value="Family A G protein-coupled receptor-like"/>
    <property type="match status" value="1"/>
</dbReference>
<protein>
    <recommendedName>
        <fullName evidence="4">G-protein coupled receptors family 1 profile domain-containing protein</fullName>
    </recommendedName>
</protein>
<name>A0A3P7LIB4_DIBLA</name>
<dbReference type="EMBL" id="UYRU01049153">
    <property type="protein sequence ID" value="VDN10443.1"/>
    <property type="molecule type" value="Genomic_DNA"/>
</dbReference>
<organism evidence="2 3">
    <name type="scientific">Dibothriocephalus latus</name>
    <name type="common">Fish tapeworm</name>
    <name type="synonym">Diphyllobothrium latum</name>
    <dbReference type="NCBI Taxonomy" id="60516"/>
    <lineage>
        <taxon>Eukaryota</taxon>
        <taxon>Metazoa</taxon>
        <taxon>Spiralia</taxon>
        <taxon>Lophotrochozoa</taxon>
        <taxon>Platyhelminthes</taxon>
        <taxon>Cestoda</taxon>
        <taxon>Eucestoda</taxon>
        <taxon>Diphyllobothriidea</taxon>
        <taxon>Diphyllobothriidae</taxon>
        <taxon>Dibothriocephalus</taxon>
    </lineage>
</organism>
<sequence>MEPAYWECAKSDRGDGAISNIIAFLSCSSLFLSVGLLIMLCFLTGKTRTYLTHLRAITGSTVLCSFMGLCNYLIPTRFAPTDYIFGPIVCHVWSSLYLFDVSYIFGVLNLVFMVGHRAIQIAEKYQNSFAPSMFSDLTCVLILGLSSILSILSQAFLVKWSGRDCLCRETDVPYWVLVSAYVGTFVRFGLAVFISPIILFLSCYKIVQWVRSKPTEKLLDTWNGLAPPGTTEQQTASLLRPRGWMTASMCTLPLSINFVACSLYNTIYQFICAVGLCKVVQDSLSYRLGILLLYLHLFLSPIIIAVYIPALRDPVVRGIKRLLPRLFGKKTRRFVENDTEELNGP</sequence>
<evidence type="ECO:0000256" key="1">
    <source>
        <dbReference type="SAM" id="Phobius"/>
    </source>
</evidence>
<evidence type="ECO:0000313" key="3">
    <source>
        <dbReference type="Proteomes" id="UP000281553"/>
    </source>
</evidence>
<dbReference type="OrthoDB" id="6323902at2759"/>
<keyword evidence="3" id="KW-1185">Reference proteome</keyword>
<feature type="transmembrane region" description="Helical" evidence="1">
    <location>
        <begin position="21"/>
        <end position="42"/>
    </location>
</feature>
<feature type="transmembrane region" description="Helical" evidence="1">
    <location>
        <begin position="291"/>
        <end position="311"/>
    </location>
</feature>
<accession>A0A3P7LIB4</accession>
<feature type="transmembrane region" description="Helical" evidence="1">
    <location>
        <begin position="137"/>
        <end position="158"/>
    </location>
</feature>
<feature type="transmembrane region" description="Helical" evidence="1">
    <location>
        <begin position="94"/>
        <end position="116"/>
    </location>
</feature>
<feature type="transmembrane region" description="Helical" evidence="1">
    <location>
        <begin position="54"/>
        <end position="74"/>
    </location>
</feature>
<keyword evidence="1" id="KW-1133">Transmembrane helix</keyword>
<dbReference type="AlphaFoldDB" id="A0A3P7LIB4"/>
<evidence type="ECO:0008006" key="4">
    <source>
        <dbReference type="Google" id="ProtNLM"/>
    </source>
</evidence>
<keyword evidence="1" id="KW-0472">Membrane</keyword>
<reference evidence="2 3" key="1">
    <citation type="submission" date="2018-11" db="EMBL/GenBank/DDBJ databases">
        <authorList>
            <consortium name="Pathogen Informatics"/>
        </authorList>
    </citation>
    <scope>NUCLEOTIDE SEQUENCE [LARGE SCALE GENOMIC DNA]</scope>
</reference>
<keyword evidence="1" id="KW-0812">Transmembrane</keyword>
<feature type="transmembrane region" description="Helical" evidence="1">
    <location>
        <begin position="178"/>
        <end position="204"/>
    </location>
</feature>
<gene>
    <name evidence="2" type="ORF">DILT_LOCUS6274</name>
</gene>
<feature type="transmembrane region" description="Helical" evidence="1">
    <location>
        <begin position="250"/>
        <end position="271"/>
    </location>
</feature>
<evidence type="ECO:0000313" key="2">
    <source>
        <dbReference type="EMBL" id="VDN10443.1"/>
    </source>
</evidence>
<dbReference type="Proteomes" id="UP000281553">
    <property type="component" value="Unassembled WGS sequence"/>
</dbReference>
<proteinExistence type="predicted"/>